<dbReference type="SUPFAM" id="SSF56563">
    <property type="entry name" value="Major capsid protein gp5"/>
    <property type="match status" value="1"/>
</dbReference>
<dbReference type="Pfam" id="PF05065">
    <property type="entry name" value="Phage_capsid"/>
    <property type="match status" value="1"/>
</dbReference>
<feature type="compositionally biased region" description="Low complexity" evidence="2">
    <location>
        <begin position="492"/>
        <end position="516"/>
    </location>
</feature>
<reference evidence="4 5" key="1">
    <citation type="submission" date="2017-04" db="EMBL/GenBank/DDBJ databases">
        <title>Kefir bacterial isolates.</title>
        <authorList>
            <person name="Kim Y."/>
            <person name="Blasche S."/>
            <person name="Patil K.R."/>
        </authorList>
    </citation>
    <scope>NUCLEOTIDE SEQUENCE [LARGE SCALE GENOMIC DNA]</scope>
    <source>
        <strain evidence="4 5">KR</strain>
    </source>
</reference>
<evidence type="ECO:0000259" key="3">
    <source>
        <dbReference type="Pfam" id="PF05065"/>
    </source>
</evidence>
<dbReference type="InterPro" id="IPR024455">
    <property type="entry name" value="Phage_capsid"/>
</dbReference>
<feature type="region of interest" description="Disordered" evidence="2">
    <location>
        <begin position="39"/>
        <end position="61"/>
    </location>
</feature>
<feature type="domain" description="Phage capsid-like C-terminal" evidence="3">
    <location>
        <begin position="171"/>
        <end position="455"/>
    </location>
</feature>
<organism evidence="4 5">
    <name type="scientific">Acetobacter fabarum</name>
    <dbReference type="NCBI Taxonomy" id="483199"/>
    <lineage>
        <taxon>Bacteria</taxon>
        <taxon>Pseudomonadati</taxon>
        <taxon>Pseudomonadota</taxon>
        <taxon>Alphaproteobacteria</taxon>
        <taxon>Acetobacterales</taxon>
        <taxon>Acetobacteraceae</taxon>
        <taxon>Acetobacter</taxon>
    </lineage>
</organism>
<proteinExistence type="predicted"/>
<comment type="caution">
    <text evidence="4">The sequence shown here is derived from an EMBL/GenBank/DDBJ whole genome shotgun (WGS) entry which is preliminary data.</text>
</comment>
<sequence length="516" mass="54645">MPLPINLESLKELRRQRKKYADDYRSSVARLEERAIGRVKAAEDGNPVAPDVAAQEDKDDNQTLADCQAAIADLDTRISRVEEVLNLDAAEGTGNGPEDPAEMGAGSGITRSVAGPLLKVQRKAGDQFIHYMLSVGHAKKYGFPSAMEYAQKQLGNNDVVKALAAGGQTTGGALVPQQFVADLIELLRAATVVRRAGARTIDMATGNLTIPRLAGGASSGYGAELDDIGISQETFDDVQFNAKKLTTLVPVSNDLIRRAAMSVDSIVRDDLIASASRREDLAFLLGAGSAKDPIGMLNMGGAVITGGAATLVGATDTLNALELALKNGNSRMLSPCWIFHPAVEMFLKSLTDSVGHYFFREEMDSGKLNGYPYYTTTQLPTNLQTDGKGSYVFFVDMADILIGDAYTADIEVSYEGAYKGTDGEMVSAFQRDQTLFRIIREHDIQARHLQSIAVADVDAWMPGGWAGMSSGAPFTTQPLNTSGSAAQSANPTSSTTTTTGSGTTGTTTTGSGTSGT</sequence>
<dbReference type="NCBIfam" id="TIGR01554">
    <property type="entry name" value="major_cap_HK97"/>
    <property type="match status" value="1"/>
</dbReference>
<evidence type="ECO:0000256" key="2">
    <source>
        <dbReference type="SAM" id="MobiDB-lite"/>
    </source>
</evidence>
<evidence type="ECO:0000256" key="1">
    <source>
        <dbReference type="ARBA" id="ARBA00004328"/>
    </source>
</evidence>
<dbReference type="InterPro" id="IPR054612">
    <property type="entry name" value="Phage_capsid-like_C"/>
</dbReference>
<dbReference type="RefSeq" id="WP_095349936.1">
    <property type="nucleotide sequence ID" value="NZ_NCXK01000011.1"/>
</dbReference>
<feature type="compositionally biased region" description="Polar residues" evidence="2">
    <location>
        <begin position="472"/>
        <end position="491"/>
    </location>
</feature>
<evidence type="ECO:0000313" key="4">
    <source>
        <dbReference type="EMBL" id="PAK77822.1"/>
    </source>
</evidence>
<dbReference type="AlphaFoldDB" id="A0A269XX11"/>
<gene>
    <name evidence="4" type="ORF">B8X00_09090</name>
</gene>
<protein>
    <submittedName>
        <fullName evidence="4">Major capsid protein</fullName>
    </submittedName>
</protein>
<dbReference type="Gene3D" id="3.30.2400.10">
    <property type="entry name" value="Major capsid protein gp5"/>
    <property type="match status" value="1"/>
</dbReference>
<accession>A0A269XX11</accession>
<dbReference type="Proteomes" id="UP000216151">
    <property type="component" value="Unassembled WGS sequence"/>
</dbReference>
<comment type="subcellular location">
    <subcellularLocation>
        <location evidence="1">Virion</location>
    </subcellularLocation>
</comment>
<feature type="region of interest" description="Disordered" evidence="2">
    <location>
        <begin position="471"/>
        <end position="516"/>
    </location>
</feature>
<evidence type="ECO:0000313" key="5">
    <source>
        <dbReference type="Proteomes" id="UP000216151"/>
    </source>
</evidence>
<keyword evidence="5" id="KW-1185">Reference proteome</keyword>
<name>A0A269XX11_9PROT</name>
<dbReference type="EMBL" id="NCXK01000011">
    <property type="protein sequence ID" value="PAK77822.1"/>
    <property type="molecule type" value="Genomic_DNA"/>
</dbReference>
<dbReference type="OrthoDB" id="6982310at2"/>